<feature type="domain" description="AMP-dependent synthetase/ligase" evidence="5">
    <location>
        <begin position="2"/>
        <end position="223"/>
    </location>
</feature>
<dbReference type="FunFam" id="3.30.300.30:FF:000008">
    <property type="entry name" value="2,3-dihydroxybenzoate-AMP ligase"/>
    <property type="match status" value="1"/>
</dbReference>
<dbReference type="SUPFAM" id="SSF56801">
    <property type="entry name" value="Acetyl-CoA synthetase-like"/>
    <property type="match status" value="1"/>
</dbReference>
<protein>
    <submittedName>
        <fullName evidence="7">AMP-binding enzyme C-terminal domain-containing protein</fullName>
    </submittedName>
</protein>
<dbReference type="OrthoDB" id="9803968at2"/>
<comment type="similarity">
    <text evidence="1">Belongs to the ATP-dependent AMP-binding enzyme family.</text>
</comment>
<gene>
    <name evidence="7" type="ORF">SAMN04488052_107138</name>
</gene>
<dbReference type="Pfam" id="PF00501">
    <property type="entry name" value="AMP-binding"/>
    <property type="match status" value="1"/>
</dbReference>
<evidence type="ECO:0000313" key="8">
    <source>
        <dbReference type="Proteomes" id="UP000199657"/>
    </source>
</evidence>
<evidence type="ECO:0000259" key="5">
    <source>
        <dbReference type="Pfam" id="PF00501"/>
    </source>
</evidence>
<dbReference type="InterPro" id="IPR025110">
    <property type="entry name" value="AMP-bd_C"/>
</dbReference>
<organism evidence="7 8">
    <name type="scientific">Aquisalimonas asiatica</name>
    <dbReference type="NCBI Taxonomy" id="406100"/>
    <lineage>
        <taxon>Bacteria</taxon>
        <taxon>Pseudomonadati</taxon>
        <taxon>Pseudomonadota</taxon>
        <taxon>Gammaproteobacteria</taxon>
        <taxon>Chromatiales</taxon>
        <taxon>Ectothiorhodospiraceae</taxon>
        <taxon>Aquisalimonas</taxon>
    </lineage>
</organism>
<dbReference type="InterPro" id="IPR000873">
    <property type="entry name" value="AMP-dep_synth/lig_dom"/>
</dbReference>
<keyword evidence="2" id="KW-0436">Ligase</keyword>
<dbReference type="InterPro" id="IPR042099">
    <property type="entry name" value="ANL_N_sf"/>
</dbReference>
<dbReference type="EMBL" id="FOEG01000007">
    <property type="protein sequence ID" value="SEP05078.1"/>
    <property type="molecule type" value="Genomic_DNA"/>
</dbReference>
<dbReference type="PANTHER" id="PTHR43859">
    <property type="entry name" value="ACYL-ACTIVATING ENZYME"/>
    <property type="match status" value="1"/>
</dbReference>
<proteinExistence type="inferred from homology"/>
<evidence type="ECO:0000256" key="4">
    <source>
        <dbReference type="ARBA" id="ARBA00023098"/>
    </source>
</evidence>
<keyword evidence="8" id="KW-1185">Reference proteome</keyword>
<reference evidence="7 8" key="1">
    <citation type="submission" date="2016-10" db="EMBL/GenBank/DDBJ databases">
        <authorList>
            <person name="de Groot N.N."/>
        </authorList>
    </citation>
    <scope>NUCLEOTIDE SEQUENCE [LARGE SCALE GENOMIC DNA]</scope>
    <source>
        <strain evidence="7 8">CGMCC 1.6291</strain>
    </source>
</reference>
<dbReference type="AlphaFoldDB" id="A0A1H8UR68"/>
<dbReference type="InterPro" id="IPR045851">
    <property type="entry name" value="AMP-bd_C_sf"/>
</dbReference>
<evidence type="ECO:0000256" key="2">
    <source>
        <dbReference type="ARBA" id="ARBA00022598"/>
    </source>
</evidence>
<evidence type="ECO:0000256" key="3">
    <source>
        <dbReference type="ARBA" id="ARBA00022832"/>
    </source>
</evidence>
<dbReference type="PROSITE" id="PS00455">
    <property type="entry name" value="AMP_BINDING"/>
    <property type="match status" value="1"/>
</dbReference>
<keyword evidence="4" id="KW-0443">Lipid metabolism</keyword>
<dbReference type="NCBIfam" id="NF006020">
    <property type="entry name" value="PRK08162.1"/>
    <property type="match status" value="1"/>
</dbReference>
<dbReference type="Gene3D" id="3.40.50.12780">
    <property type="entry name" value="N-terminal domain of ligase-like"/>
    <property type="match status" value="1"/>
</dbReference>
<dbReference type="STRING" id="406100.SAMN04488052_107138"/>
<dbReference type="InterPro" id="IPR020845">
    <property type="entry name" value="AMP-binding_CS"/>
</dbReference>
<dbReference type="Proteomes" id="UP000199657">
    <property type="component" value="Unassembled WGS sequence"/>
</dbReference>
<dbReference type="PANTHER" id="PTHR43859:SF4">
    <property type="entry name" value="BUTANOATE--COA LIGASE AAE1-RELATED"/>
    <property type="match status" value="1"/>
</dbReference>
<accession>A0A1H8UR68</accession>
<dbReference type="Gene3D" id="3.30.300.30">
    <property type="match status" value="1"/>
</dbReference>
<sequence>EWDAIALNYTSGTTGDPKGVVYHHRGAYLNAVGNTMVWDLGHSPVYLWTLPMFHCNGWCFPWTITACAGTHVCLRKVDPEKILQLIRDVGVTHMCGAPIVLNAILNAPEASKQGINHAVKAMTAGAAPPAQVIGGVEAMGISVTHVYGLTEVYGPVMVCAWHDEWDEKPLEERARLKARQGVRYPTLEGVMVADSETLEPVPQDGETMGEIFMRGNTVMKGYLKNPSATDKAFKGDWYHTGDLAVWHADGYVEIKDRLKDVIISGGENISTIEVEDTLYRHPAVMEAAVVARPDEKWGEVPCAFVTLRPGHEHTTEEDIINFCRENMARFKAPKKIVFGELPKTSTGKIQKFRLREQAGQ</sequence>
<dbReference type="GO" id="GO:0016874">
    <property type="term" value="F:ligase activity"/>
    <property type="evidence" value="ECO:0007669"/>
    <property type="project" value="UniProtKB-KW"/>
</dbReference>
<evidence type="ECO:0000256" key="1">
    <source>
        <dbReference type="ARBA" id="ARBA00006432"/>
    </source>
</evidence>
<feature type="domain" description="AMP-binding enzyme C-terminal" evidence="6">
    <location>
        <begin position="273"/>
        <end position="348"/>
    </location>
</feature>
<dbReference type="GO" id="GO:0006631">
    <property type="term" value="P:fatty acid metabolic process"/>
    <property type="evidence" value="ECO:0007669"/>
    <property type="project" value="UniProtKB-KW"/>
</dbReference>
<name>A0A1H8UR68_9GAMM</name>
<evidence type="ECO:0000259" key="6">
    <source>
        <dbReference type="Pfam" id="PF13193"/>
    </source>
</evidence>
<keyword evidence="3" id="KW-0276">Fatty acid metabolism</keyword>
<dbReference type="RefSeq" id="WP_091645206.1">
    <property type="nucleotide sequence ID" value="NZ_FOEG01000007.1"/>
</dbReference>
<evidence type="ECO:0000313" key="7">
    <source>
        <dbReference type="EMBL" id="SEP05078.1"/>
    </source>
</evidence>
<feature type="non-terminal residue" evidence="7">
    <location>
        <position position="1"/>
    </location>
</feature>
<dbReference type="Pfam" id="PF13193">
    <property type="entry name" value="AMP-binding_C"/>
    <property type="match status" value="1"/>
</dbReference>